<dbReference type="Gene3D" id="3.40.850.10">
    <property type="entry name" value="Kinesin motor domain"/>
    <property type="match status" value="1"/>
</dbReference>
<keyword evidence="10" id="KW-1185">Reference proteome</keyword>
<keyword evidence="3" id="KW-0518">Myosin</keyword>
<accession>A0AAN9M9W6</accession>
<comment type="caution">
    <text evidence="9">The sequence shown here is derived from an EMBL/GenBank/DDBJ whole genome shotgun (WGS) entry which is preliminary data.</text>
</comment>
<evidence type="ECO:0000259" key="8">
    <source>
        <dbReference type="SMART" id="SM00242"/>
    </source>
</evidence>
<evidence type="ECO:0000256" key="3">
    <source>
        <dbReference type="ARBA" id="ARBA00023123"/>
    </source>
</evidence>
<feature type="transmembrane region" description="Helical" evidence="7">
    <location>
        <begin position="84"/>
        <end position="107"/>
    </location>
</feature>
<dbReference type="GO" id="GO:0016459">
    <property type="term" value="C:myosin complex"/>
    <property type="evidence" value="ECO:0007669"/>
    <property type="project" value="UniProtKB-KW"/>
</dbReference>
<keyword evidence="6" id="KW-0175">Coiled coil</keyword>
<keyword evidence="2" id="KW-0067">ATP-binding</keyword>
<keyword evidence="7" id="KW-0472">Membrane</keyword>
<name>A0AAN9M9W6_PHACN</name>
<gene>
    <name evidence="9" type="ORF">VNO80_23815</name>
</gene>
<proteinExistence type="predicted"/>
<evidence type="ECO:0000256" key="7">
    <source>
        <dbReference type="SAM" id="Phobius"/>
    </source>
</evidence>
<dbReference type="EMBL" id="JAYMYR010000008">
    <property type="protein sequence ID" value="KAK7348999.1"/>
    <property type="molecule type" value="Genomic_DNA"/>
</dbReference>
<feature type="domain" description="Myosin motor" evidence="8">
    <location>
        <begin position="5"/>
        <end position="224"/>
    </location>
</feature>
<evidence type="ECO:0000313" key="10">
    <source>
        <dbReference type="Proteomes" id="UP001374584"/>
    </source>
</evidence>
<evidence type="ECO:0000256" key="1">
    <source>
        <dbReference type="ARBA" id="ARBA00022741"/>
    </source>
</evidence>
<dbReference type="GO" id="GO:0051015">
    <property type="term" value="F:actin filament binding"/>
    <property type="evidence" value="ECO:0007669"/>
    <property type="project" value="TreeGrafter"/>
</dbReference>
<dbReference type="AlphaFoldDB" id="A0AAN9M9W6"/>
<evidence type="ECO:0000313" key="9">
    <source>
        <dbReference type="EMBL" id="KAK7348999.1"/>
    </source>
</evidence>
<keyword evidence="4" id="KW-0505">Motor protein</keyword>
<keyword evidence="7" id="KW-0812">Transmembrane</keyword>
<dbReference type="SMART" id="SM00242">
    <property type="entry name" value="MYSc"/>
    <property type="match status" value="1"/>
</dbReference>
<dbReference type="SUPFAM" id="SSF52540">
    <property type="entry name" value="P-loop containing nucleoside triphosphate hydrolases"/>
    <property type="match status" value="2"/>
</dbReference>
<dbReference type="GO" id="GO:0000146">
    <property type="term" value="F:microfilament motor activity"/>
    <property type="evidence" value="ECO:0007669"/>
    <property type="project" value="TreeGrafter"/>
</dbReference>
<evidence type="ECO:0000256" key="4">
    <source>
        <dbReference type="ARBA" id="ARBA00023175"/>
    </source>
</evidence>
<dbReference type="GO" id="GO:0016020">
    <property type="term" value="C:membrane"/>
    <property type="evidence" value="ECO:0007669"/>
    <property type="project" value="TreeGrafter"/>
</dbReference>
<dbReference type="GO" id="GO:0007015">
    <property type="term" value="P:actin filament organization"/>
    <property type="evidence" value="ECO:0007669"/>
    <property type="project" value="TreeGrafter"/>
</dbReference>
<dbReference type="InterPro" id="IPR027417">
    <property type="entry name" value="P-loop_NTPase"/>
</dbReference>
<organism evidence="9 10">
    <name type="scientific">Phaseolus coccineus</name>
    <name type="common">Scarlet runner bean</name>
    <name type="synonym">Phaseolus multiflorus</name>
    <dbReference type="NCBI Taxonomy" id="3886"/>
    <lineage>
        <taxon>Eukaryota</taxon>
        <taxon>Viridiplantae</taxon>
        <taxon>Streptophyta</taxon>
        <taxon>Embryophyta</taxon>
        <taxon>Tracheophyta</taxon>
        <taxon>Spermatophyta</taxon>
        <taxon>Magnoliopsida</taxon>
        <taxon>eudicotyledons</taxon>
        <taxon>Gunneridae</taxon>
        <taxon>Pentapetalae</taxon>
        <taxon>rosids</taxon>
        <taxon>fabids</taxon>
        <taxon>Fabales</taxon>
        <taxon>Fabaceae</taxon>
        <taxon>Papilionoideae</taxon>
        <taxon>50 kb inversion clade</taxon>
        <taxon>NPAAA clade</taxon>
        <taxon>indigoferoid/millettioid clade</taxon>
        <taxon>Phaseoleae</taxon>
        <taxon>Phaseolus</taxon>
    </lineage>
</organism>
<dbReference type="PANTHER" id="PTHR13140">
    <property type="entry name" value="MYOSIN"/>
    <property type="match status" value="1"/>
</dbReference>
<dbReference type="InterPro" id="IPR036961">
    <property type="entry name" value="Kinesin_motor_dom_sf"/>
</dbReference>
<dbReference type="GO" id="GO:0005524">
    <property type="term" value="F:ATP binding"/>
    <property type="evidence" value="ECO:0007669"/>
    <property type="project" value="UniProtKB-KW"/>
</dbReference>
<dbReference type="PANTHER" id="PTHR13140:SF836">
    <property type="entry name" value="MYOSIN-6"/>
    <property type="match status" value="1"/>
</dbReference>
<feature type="transmembrane region" description="Helical" evidence="7">
    <location>
        <begin position="52"/>
        <end position="72"/>
    </location>
</feature>
<keyword evidence="7" id="KW-1133">Transmembrane helix</keyword>
<evidence type="ECO:0000256" key="5">
    <source>
        <dbReference type="ARBA" id="ARBA00023203"/>
    </source>
</evidence>
<sequence>MYPKDPKFPPNGVEDMTRLAYLHEPGVLQNLKVRYSENEIYSPHPFAIASSAYWYLVAALSFLCLSFWLYPLLAPGSWSLVPGFWVPGSGFLVPGSWSLVPGSWFWIPGSWFLVPGSGSLVPGSGFLKPGGVIALLDEACMFPRSTHEIFAEKLYQTFRDNKRFSKQSCLAQISPSLTMPVIPDEMTACKRLLDKANLKDYQIGKTKVFLRAGQMVELGACRAEVLGKSASEQINSLEKKTVQEFPANVTENDLINKLASENENLKDSPVKATDNELISKLKTENEQLKGKVNSLEIKIDETERKNEESNRISEDRMSQIIETESKMIEIKTNILEEKVSDMETENQVLRQQTLLSSSSRRMSGKFSPAAVPPAENGHQVIRGLDFESPFAFLVIYAFSSYQERKVFHLPFYEGFEKKFIFYRDNRLLCLQKTFGSEDSKVRRSLMERHQAAGQPNYVAGSFVWVEDHELAWIDGEIKDSKKD</sequence>
<evidence type="ECO:0000256" key="2">
    <source>
        <dbReference type="ARBA" id="ARBA00022840"/>
    </source>
</evidence>
<dbReference type="Proteomes" id="UP001374584">
    <property type="component" value="Unassembled WGS sequence"/>
</dbReference>
<dbReference type="Gene3D" id="3.30.70.1590">
    <property type="match status" value="1"/>
</dbReference>
<dbReference type="GO" id="GO:0005737">
    <property type="term" value="C:cytoplasm"/>
    <property type="evidence" value="ECO:0007669"/>
    <property type="project" value="TreeGrafter"/>
</dbReference>
<reference evidence="9 10" key="1">
    <citation type="submission" date="2024-01" db="EMBL/GenBank/DDBJ databases">
        <title>The genomes of 5 underutilized Papilionoideae crops provide insights into root nodulation and disease resistanc.</title>
        <authorList>
            <person name="Jiang F."/>
        </authorList>
    </citation>
    <scope>NUCLEOTIDE SEQUENCE [LARGE SCALE GENOMIC DNA]</scope>
    <source>
        <strain evidence="9">JINMINGXINNONG_FW02</strain>
        <tissue evidence="9">Leaves</tissue>
    </source>
</reference>
<dbReference type="InterPro" id="IPR001609">
    <property type="entry name" value="Myosin_head_motor_dom-like"/>
</dbReference>
<protein>
    <recommendedName>
        <fullName evidence="8">Myosin motor domain-containing protein</fullName>
    </recommendedName>
</protein>
<keyword evidence="5" id="KW-0009">Actin-binding</keyword>
<evidence type="ECO:0000256" key="6">
    <source>
        <dbReference type="SAM" id="Coils"/>
    </source>
</evidence>
<keyword evidence="1" id="KW-0547">Nucleotide-binding</keyword>
<feature type="coiled-coil region" evidence="6">
    <location>
        <begin position="278"/>
        <end position="352"/>
    </location>
</feature>